<comment type="caution">
    <text evidence="2">The sequence shown here is derived from an EMBL/GenBank/DDBJ whole genome shotgun (WGS) entry which is preliminary data.</text>
</comment>
<keyword evidence="1" id="KW-0812">Transmembrane</keyword>
<name>A0A369K4R4_HYPMA</name>
<dbReference type="EMBL" id="LUEZ02000014">
    <property type="protein sequence ID" value="RDB27757.1"/>
    <property type="molecule type" value="Genomic_DNA"/>
</dbReference>
<dbReference type="InParanoid" id="A0A369K4R4"/>
<sequence length="239" mass="26143">MAQTLNTNAKQKSYISSAFQTVSNYFKPHRAEAIQRIRINAFCFLLVLIFSNLLPLPSIQSAVRVVSSSSRPERWSSDWVYRWFCIAEASAAAIFSFNVLEGVHAVRYPRPPLPPYSSPAKTKPIFKAATPSRPFRIMSPNTSPQPQRPFAFSPSASFSASTSKYQTSPLSTPSRVLQYSTIPASSTNTQASSTSTMAFLSTPSPVISAYRGKYSGGVGRALDESLLCHLPSGDADDDE</sequence>
<proteinExistence type="predicted"/>
<feature type="transmembrane region" description="Helical" evidence="1">
    <location>
        <begin position="39"/>
        <end position="59"/>
    </location>
</feature>
<protein>
    <submittedName>
        <fullName evidence="2">Uncharacterized protein</fullName>
    </submittedName>
</protein>
<accession>A0A369K4R4</accession>
<dbReference type="OrthoDB" id="3248709at2759"/>
<evidence type="ECO:0000313" key="3">
    <source>
        <dbReference type="Proteomes" id="UP000076154"/>
    </source>
</evidence>
<evidence type="ECO:0000313" key="2">
    <source>
        <dbReference type="EMBL" id="RDB27757.1"/>
    </source>
</evidence>
<keyword evidence="1" id="KW-0472">Membrane</keyword>
<organism evidence="2 3">
    <name type="scientific">Hypsizygus marmoreus</name>
    <name type="common">White beech mushroom</name>
    <name type="synonym">Agaricus marmoreus</name>
    <dbReference type="NCBI Taxonomy" id="39966"/>
    <lineage>
        <taxon>Eukaryota</taxon>
        <taxon>Fungi</taxon>
        <taxon>Dikarya</taxon>
        <taxon>Basidiomycota</taxon>
        <taxon>Agaricomycotina</taxon>
        <taxon>Agaricomycetes</taxon>
        <taxon>Agaricomycetidae</taxon>
        <taxon>Agaricales</taxon>
        <taxon>Tricholomatineae</taxon>
        <taxon>Lyophyllaceae</taxon>
        <taxon>Hypsizygus</taxon>
    </lineage>
</organism>
<dbReference type="AlphaFoldDB" id="A0A369K4R4"/>
<keyword evidence="3" id="KW-1185">Reference proteome</keyword>
<feature type="transmembrane region" description="Helical" evidence="1">
    <location>
        <begin position="79"/>
        <end position="100"/>
    </location>
</feature>
<keyword evidence="1" id="KW-1133">Transmembrane helix</keyword>
<evidence type="ECO:0000256" key="1">
    <source>
        <dbReference type="SAM" id="Phobius"/>
    </source>
</evidence>
<reference evidence="2" key="1">
    <citation type="submission" date="2018-04" db="EMBL/GenBank/DDBJ databases">
        <title>Whole genome sequencing of Hypsizygus marmoreus.</title>
        <authorList>
            <person name="Choi I.-G."/>
            <person name="Min B."/>
            <person name="Kim J.-G."/>
            <person name="Kim S."/>
            <person name="Oh Y.-L."/>
            <person name="Kong W.-S."/>
            <person name="Park H."/>
            <person name="Jeong J."/>
            <person name="Song E.-S."/>
        </authorList>
    </citation>
    <scope>NUCLEOTIDE SEQUENCE [LARGE SCALE GENOMIC DNA]</scope>
    <source>
        <strain evidence="2">51987-8</strain>
    </source>
</reference>
<dbReference type="Proteomes" id="UP000076154">
    <property type="component" value="Unassembled WGS sequence"/>
</dbReference>
<gene>
    <name evidence="2" type="ORF">Hypma_003204</name>
</gene>